<sequence length="204" mass="22787">MSTTNSQTISKRPKHNPRPQQKHEGTFAKGDVKKSGREFETPQERESQTSHRIVTSHVEKGLSFDATDHLTKADALVPIIFMFSTTSASFEELSRLEPSGKPPIYGVLGGVRPLTPHALDYLVRYTSSREVMRHDRYVPLCAFGPPPETTASNGGELLYNPRSAVEFKTVLCQTATRRMIPLHIKVKTSLGLSYFHVPLQLVDV</sequence>
<feature type="region of interest" description="Disordered" evidence="1">
    <location>
        <begin position="1"/>
        <end position="51"/>
    </location>
</feature>
<keyword evidence="3" id="KW-1185">Reference proteome</keyword>
<dbReference type="VEuPathDB" id="FungiDB:BD410DRAFT_829710"/>
<proteinExistence type="predicted"/>
<evidence type="ECO:0000313" key="2">
    <source>
        <dbReference type="EMBL" id="TDL20466.1"/>
    </source>
</evidence>
<feature type="compositionally biased region" description="Basic and acidic residues" evidence="1">
    <location>
        <begin position="21"/>
        <end position="49"/>
    </location>
</feature>
<feature type="compositionally biased region" description="Polar residues" evidence="1">
    <location>
        <begin position="1"/>
        <end position="10"/>
    </location>
</feature>
<evidence type="ECO:0000256" key="1">
    <source>
        <dbReference type="SAM" id="MobiDB-lite"/>
    </source>
</evidence>
<dbReference type="Proteomes" id="UP000294933">
    <property type="component" value="Unassembled WGS sequence"/>
</dbReference>
<accession>A0A4Y7PZK4</accession>
<evidence type="ECO:0000313" key="3">
    <source>
        <dbReference type="Proteomes" id="UP000294933"/>
    </source>
</evidence>
<dbReference type="AlphaFoldDB" id="A0A4Y7PZK4"/>
<protein>
    <submittedName>
        <fullName evidence="2">Uncharacterized protein</fullName>
    </submittedName>
</protein>
<dbReference type="EMBL" id="ML170188">
    <property type="protein sequence ID" value="TDL20466.1"/>
    <property type="molecule type" value="Genomic_DNA"/>
</dbReference>
<gene>
    <name evidence="2" type="ORF">BD410DRAFT_829710</name>
</gene>
<reference evidence="2 3" key="1">
    <citation type="submission" date="2018-06" db="EMBL/GenBank/DDBJ databases">
        <title>A transcriptomic atlas of mushroom development highlights an independent origin of complex multicellularity.</title>
        <authorList>
            <consortium name="DOE Joint Genome Institute"/>
            <person name="Krizsan K."/>
            <person name="Almasi E."/>
            <person name="Merenyi Z."/>
            <person name="Sahu N."/>
            <person name="Viragh M."/>
            <person name="Koszo T."/>
            <person name="Mondo S."/>
            <person name="Kiss B."/>
            <person name="Balint B."/>
            <person name="Kues U."/>
            <person name="Barry K."/>
            <person name="Hegedus J.C."/>
            <person name="Henrissat B."/>
            <person name="Johnson J."/>
            <person name="Lipzen A."/>
            <person name="Ohm R."/>
            <person name="Nagy I."/>
            <person name="Pangilinan J."/>
            <person name="Yan J."/>
            <person name="Xiong Y."/>
            <person name="Grigoriev I.V."/>
            <person name="Hibbett D.S."/>
            <person name="Nagy L.G."/>
        </authorList>
    </citation>
    <scope>NUCLEOTIDE SEQUENCE [LARGE SCALE GENOMIC DNA]</scope>
    <source>
        <strain evidence="2 3">SZMC22713</strain>
    </source>
</reference>
<name>A0A4Y7PZK4_9AGAM</name>
<organism evidence="2 3">
    <name type="scientific">Rickenella mellea</name>
    <dbReference type="NCBI Taxonomy" id="50990"/>
    <lineage>
        <taxon>Eukaryota</taxon>
        <taxon>Fungi</taxon>
        <taxon>Dikarya</taxon>
        <taxon>Basidiomycota</taxon>
        <taxon>Agaricomycotina</taxon>
        <taxon>Agaricomycetes</taxon>
        <taxon>Hymenochaetales</taxon>
        <taxon>Rickenellaceae</taxon>
        <taxon>Rickenella</taxon>
    </lineage>
</organism>